<evidence type="ECO:0000256" key="8">
    <source>
        <dbReference type="ARBA" id="ARBA00052194"/>
    </source>
</evidence>
<dbReference type="GO" id="GO:0035999">
    <property type="term" value="P:tetrahydrofolate interconversion"/>
    <property type="evidence" value="ECO:0007669"/>
    <property type="project" value="TreeGrafter"/>
</dbReference>
<evidence type="ECO:0000259" key="13">
    <source>
        <dbReference type="Pfam" id="PF02882"/>
    </source>
</evidence>
<dbReference type="PROSITE" id="PS00767">
    <property type="entry name" value="THF_DHG_CYH_2"/>
    <property type="match status" value="1"/>
</dbReference>
<comment type="catalytic activity">
    <reaction evidence="8">
        <text>(6R)-5,10-methylene-5,6,7,8-tetrahydrofolate + NADP(+) = (6R)-5,10-methenyltetrahydrofolate + NADPH</text>
        <dbReference type="Rhea" id="RHEA:22812"/>
        <dbReference type="ChEBI" id="CHEBI:15636"/>
        <dbReference type="ChEBI" id="CHEBI:57455"/>
        <dbReference type="ChEBI" id="CHEBI:57783"/>
        <dbReference type="ChEBI" id="CHEBI:58349"/>
        <dbReference type="EC" id="1.5.1.5"/>
    </reaction>
</comment>
<dbReference type="EMBL" id="LSYV01000002">
    <property type="protein sequence ID" value="KXZ56773.1"/>
    <property type="molecule type" value="Genomic_DNA"/>
</dbReference>
<dbReference type="InterPro" id="IPR046346">
    <property type="entry name" value="Aminoacid_DH-like_N_sf"/>
</dbReference>
<evidence type="ECO:0000256" key="5">
    <source>
        <dbReference type="ARBA" id="ARBA00022857"/>
    </source>
</evidence>
<evidence type="ECO:0000256" key="9">
    <source>
        <dbReference type="ARBA" id="ARBA00058319"/>
    </source>
</evidence>
<keyword evidence="15" id="KW-1185">Reference proteome</keyword>
<evidence type="ECO:0000256" key="10">
    <source>
        <dbReference type="ARBA" id="ARBA00061364"/>
    </source>
</evidence>
<name>A0A150H3Y4_GONPE</name>
<evidence type="ECO:0000256" key="11">
    <source>
        <dbReference type="SAM" id="MobiDB-lite"/>
    </source>
</evidence>
<dbReference type="FunFam" id="3.40.50.720:FF:000006">
    <property type="entry name" value="Bifunctional protein FolD"/>
    <property type="match status" value="1"/>
</dbReference>
<sequence>MALAAHCQRRAGAGRPAASSPRPLPAVAPRPVVLAAAAAAAAAPAAPSSSSVPASKLIDGKGIADTIRSEIAAEVAAMKAETGLTPGLAVVLVGARKDSETYVRSKKKACAEVGFDSFGTDLPADVSEEELLKHISEKRILDAISIDKDVDGFHPLNIGCLAMRGRDPLFVPCTPKGCIELLERLHVPIAGRKACVIGRSNIVGMPAALLLQRRDATVTMVHSKTPDAARICAEADIVIAACGVTEMVKGEWIKPGAVVIDVGINAKDDPTAKKGYRLVGDVDFEAAGARASLITPVPGGVGPMTIAMLLQNTLESARRAAQGIKAPAH</sequence>
<feature type="domain" description="Tetrahydrofolate dehydrogenase/cyclohydrolase NAD(P)-binding" evidence="13">
    <location>
        <begin position="172"/>
        <end position="319"/>
    </location>
</feature>
<dbReference type="SUPFAM" id="SSF53223">
    <property type="entry name" value="Aminoacid dehydrogenase-like, N-terminal domain"/>
    <property type="match status" value="1"/>
</dbReference>
<dbReference type="HAMAP" id="MF_01576">
    <property type="entry name" value="THF_DHG_CYH"/>
    <property type="match status" value="1"/>
</dbReference>
<dbReference type="InterPro" id="IPR020631">
    <property type="entry name" value="THF_DH/CycHdrlase_NAD-bd_dom"/>
</dbReference>
<dbReference type="SUPFAM" id="SSF51735">
    <property type="entry name" value="NAD(P)-binding Rossmann-fold domains"/>
    <property type="match status" value="1"/>
</dbReference>
<comment type="pathway">
    <text evidence="1">One-carbon metabolism; tetrahydrofolate interconversion.</text>
</comment>
<dbReference type="STRING" id="33097.A0A150H3Y4"/>
<evidence type="ECO:0000313" key="15">
    <source>
        <dbReference type="Proteomes" id="UP000075714"/>
    </source>
</evidence>
<dbReference type="CDD" id="cd01080">
    <property type="entry name" value="NAD_bind_m-THF_DH_Cyclohyd"/>
    <property type="match status" value="1"/>
</dbReference>
<keyword evidence="7" id="KW-0511">Multifunctional enzyme</keyword>
<dbReference type="Gene3D" id="3.40.50.10860">
    <property type="entry name" value="Leucine Dehydrogenase, chain A, domain 1"/>
    <property type="match status" value="2"/>
</dbReference>
<keyword evidence="5" id="KW-0521">NADP</keyword>
<reference evidence="15" key="1">
    <citation type="journal article" date="2016" name="Nat. Commun.">
        <title>The Gonium pectorale genome demonstrates co-option of cell cycle regulation during the evolution of multicellularity.</title>
        <authorList>
            <person name="Hanschen E.R."/>
            <person name="Marriage T.N."/>
            <person name="Ferris P.J."/>
            <person name="Hamaji T."/>
            <person name="Toyoda A."/>
            <person name="Fujiyama A."/>
            <person name="Neme R."/>
            <person name="Noguchi H."/>
            <person name="Minakuchi Y."/>
            <person name="Suzuki M."/>
            <person name="Kawai-Toyooka H."/>
            <person name="Smith D.R."/>
            <person name="Sparks H."/>
            <person name="Anderson J."/>
            <person name="Bakaric R."/>
            <person name="Luria V."/>
            <person name="Karger A."/>
            <person name="Kirschner M.W."/>
            <person name="Durand P.M."/>
            <person name="Michod R.E."/>
            <person name="Nozaki H."/>
            <person name="Olson B.J."/>
        </authorList>
    </citation>
    <scope>NUCLEOTIDE SEQUENCE [LARGE SCALE GENOMIC DNA]</scope>
    <source>
        <strain evidence="15">NIES-2863</strain>
    </source>
</reference>
<evidence type="ECO:0000256" key="1">
    <source>
        <dbReference type="ARBA" id="ARBA00004777"/>
    </source>
</evidence>
<keyword evidence="4" id="KW-0378">Hydrolase</keyword>
<keyword evidence="3" id="KW-0554">One-carbon metabolism</keyword>
<comment type="similarity">
    <text evidence="10">Belongs to the tetrahydrofolate dehydrogenase/cyclohydrolase family.</text>
</comment>
<feature type="region of interest" description="Disordered" evidence="11">
    <location>
        <begin position="1"/>
        <end position="25"/>
    </location>
</feature>
<comment type="caution">
    <text evidence="14">The sequence shown here is derived from an EMBL/GenBank/DDBJ whole genome shotgun (WGS) entry which is preliminary data.</text>
</comment>
<accession>A0A150H3Y4</accession>
<evidence type="ECO:0000256" key="4">
    <source>
        <dbReference type="ARBA" id="ARBA00022801"/>
    </source>
</evidence>
<dbReference type="InterPro" id="IPR020630">
    <property type="entry name" value="THF_DH/CycHdrlase_cat_dom"/>
</dbReference>
<evidence type="ECO:0000259" key="12">
    <source>
        <dbReference type="Pfam" id="PF00763"/>
    </source>
</evidence>
<dbReference type="GO" id="GO:0004477">
    <property type="term" value="F:methenyltetrahydrofolate cyclohydrolase activity"/>
    <property type="evidence" value="ECO:0007669"/>
    <property type="project" value="TreeGrafter"/>
</dbReference>
<protein>
    <submittedName>
        <fullName evidence="14">Uncharacterized protein</fullName>
    </submittedName>
</protein>
<dbReference type="Proteomes" id="UP000075714">
    <property type="component" value="Unassembled WGS sequence"/>
</dbReference>
<proteinExistence type="inferred from homology"/>
<dbReference type="GO" id="GO:0004488">
    <property type="term" value="F:methylenetetrahydrofolate dehydrogenase (NADP+) activity"/>
    <property type="evidence" value="ECO:0007669"/>
    <property type="project" value="UniProtKB-EC"/>
</dbReference>
<dbReference type="GO" id="GO:0005829">
    <property type="term" value="C:cytosol"/>
    <property type="evidence" value="ECO:0007669"/>
    <property type="project" value="TreeGrafter"/>
</dbReference>
<comment type="function">
    <text evidence="9">Catalyzes the oxidation of 5,10-methylenetetrahydrofolate to 5,10-methenyltetrahydrofolate and then the hydrolysis of 5,10-methenyltetrahydrofolate to 10-formyltetrahydrofolate.</text>
</comment>
<dbReference type="InterPro" id="IPR036291">
    <property type="entry name" value="NAD(P)-bd_dom_sf"/>
</dbReference>
<dbReference type="AlphaFoldDB" id="A0A150H3Y4"/>
<feature type="compositionally biased region" description="Low complexity" evidence="11">
    <location>
        <begin position="10"/>
        <end position="21"/>
    </location>
</feature>
<keyword evidence="6" id="KW-0560">Oxidoreductase</keyword>
<evidence type="ECO:0000256" key="2">
    <source>
        <dbReference type="ARBA" id="ARBA00011738"/>
    </source>
</evidence>
<dbReference type="InterPro" id="IPR020867">
    <property type="entry name" value="THF_DH/CycHdrlase_CS"/>
</dbReference>
<comment type="subunit">
    <text evidence="2">Homodimer.</text>
</comment>
<dbReference type="InterPro" id="IPR000672">
    <property type="entry name" value="THF_DH/CycHdrlase"/>
</dbReference>
<evidence type="ECO:0000256" key="7">
    <source>
        <dbReference type="ARBA" id="ARBA00023268"/>
    </source>
</evidence>
<evidence type="ECO:0000256" key="3">
    <source>
        <dbReference type="ARBA" id="ARBA00022563"/>
    </source>
</evidence>
<dbReference type="OrthoDB" id="5126881at2759"/>
<dbReference type="PANTHER" id="PTHR48099:SF5">
    <property type="entry name" value="C-1-TETRAHYDROFOLATE SYNTHASE, CYTOPLASMIC"/>
    <property type="match status" value="1"/>
</dbReference>
<dbReference type="PANTHER" id="PTHR48099">
    <property type="entry name" value="C-1-TETRAHYDROFOLATE SYNTHASE, CYTOPLASMIC-RELATED"/>
    <property type="match status" value="1"/>
</dbReference>
<dbReference type="Pfam" id="PF02882">
    <property type="entry name" value="THF_DHG_CYH_C"/>
    <property type="match status" value="1"/>
</dbReference>
<dbReference type="Gene3D" id="3.40.50.720">
    <property type="entry name" value="NAD(P)-binding Rossmann-like Domain"/>
    <property type="match status" value="1"/>
</dbReference>
<evidence type="ECO:0000313" key="14">
    <source>
        <dbReference type="EMBL" id="KXZ56773.1"/>
    </source>
</evidence>
<organism evidence="14 15">
    <name type="scientific">Gonium pectorale</name>
    <name type="common">Green alga</name>
    <dbReference type="NCBI Taxonomy" id="33097"/>
    <lineage>
        <taxon>Eukaryota</taxon>
        <taxon>Viridiplantae</taxon>
        <taxon>Chlorophyta</taxon>
        <taxon>core chlorophytes</taxon>
        <taxon>Chlorophyceae</taxon>
        <taxon>CS clade</taxon>
        <taxon>Chlamydomonadales</taxon>
        <taxon>Volvocaceae</taxon>
        <taxon>Gonium</taxon>
    </lineage>
</organism>
<feature type="domain" description="Tetrahydrofolate dehydrogenase/cyclohydrolase catalytic" evidence="12">
    <location>
        <begin position="58"/>
        <end position="136"/>
    </location>
</feature>
<dbReference type="PRINTS" id="PR00085">
    <property type="entry name" value="THFDHDRGNASE"/>
</dbReference>
<evidence type="ECO:0000256" key="6">
    <source>
        <dbReference type="ARBA" id="ARBA00023002"/>
    </source>
</evidence>
<gene>
    <name evidence="14" type="ORF">GPECTOR_1g697</name>
</gene>
<dbReference type="Pfam" id="PF00763">
    <property type="entry name" value="THF_DHG_CYH"/>
    <property type="match status" value="1"/>
</dbReference>